<reference evidence="2" key="2">
    <citation type="submission" date="2020-09" db="EMBL/GenBank/DDBJ databases">
        <authorList>
            <person name="Sun Q."/>
            <person name="Kim S."/>
        </authorList>
    </citation>
    <scope>NUCLEOTIDE SEQUENCE</scope>
    <source>
        <strain evidence="2">KCTC 32337</strain>
    </source>
</reference>
<dbReference type="AlphaFoldDB" id="A0A8H9I801"/>
<sequence>MTQQGHIKEIANCRPGDIPEFIFSSSQPIVLRDFAAAWPVVKEAKISSEKAAEYLRGLYQGNPIFACYGPPENNGRVFYNEQMTGFNFQGAKVDLNLVLDKLLAQSKQQNPPTLYVSSTEINSVLPQFNHLNNAGLAHLNPLTSIWLGNQTRIAAHYDFPHNLACCIAGRRRFTLFPPEQVANLYVGPMELSPGGQDISLVDLDNPDFDTYPKFKQALAASLTTELAPGDALFIPSMWWHHVAGLESFNALITHWWRDTPAYLGRPEAALELAILSLRSLPDAQRKAWQNLFEHYVFEPDTQKDAHIPADAKGMLTLPLDLQNAKKIRAGLLNKLKV</sequence>
<name>A0A8H9I801_9ALTE</name>
<comment type="caution">
    <text evidence="2">The sequence shown here is derived from an EMBL/GenBank/DDBJ whole genome shotgun (WGS) entry which is preliminary data.</text>
</comment>
<dbReference type="Pfam" id="PF13621">
    <property type="entry name" value="Cupin_8"/>
    <property type="match status" value="1"/>
</dbReference>
<dbReference type="PANTHER" id="PTHR12461:SF105">
    <property type="entry name" value="HYPOXIA-INDUCIBLE FACTOR 1-ALPHA INHIBITOR"/>
    <property type="match status" value="1"/>
</dbReference>
<dbReference type="Proteomes" id="UP000622604">
    <property type="component" value="Unassembled WGS sequence"/>
</dbReference>
<dbReference type="PANTHER" id="PTHR12461">
    <property type="entry name" value="HYPOXIA-INDUCIBLE FACTOR 1 ALPHA INHIBITOR-RELATED"/>
    <property type="match status" value="1"/>
</dbReference>
<dbReference type="Gene3D" id="2.60.120.650">
    <property type="entry name" value="Cupin"/>
    <property type="match status" value="1"/>
</dbReference>
<dbReference type="PROSITE" id="PS51184">
    <property type="entry name" value="JMJC"/>
    <property type="match status" value="1"/>
</dbReference>
<dbReference type="InterPro" id="IPR003347">
    <property type="entry name" value="JmjC_dom"/>
</dbReference>
<dbReference type="InterPro" id="IPR041667">
    <property type="entry name" value="Cupin_8"/>
</dbReference>
<protein>
    <submittedName>
        <fullName evidence="2">Cupin</fullName>
    </submittedName>
</protein>
<dbReference type="SMART" id="SM00558">
    <property type="entry name" value="JmjC"/>
    <property type="match status" value="1"/>
</dbReference>
<evidence type="ECO:0000313" key="3">
    <source>
        <dbReference type="Proteomes" id="UP000622604"/>
    </source>
</evidence>
<dbReference type="RefSeq" id="WP_191865191.1">
    <property type="nucleotide sequence ID" value="NZ_BMZC01000001.1"/>
</dbReference>
<dbReference type="SUPFAM" id="SSF51197">
    <property type="entry name" value="Clavaminate synthase-like"/>
    <property type="match status" value="1"/>
</dbReference>
<evidence type="ECO:0000313" key="2">
    <source>
        <dbReference type="EMBL" id="GGZ49537.1"/>
    </source>
</evidence>
<evidence type="ECO:0000259" key="1">
    <source>
        <dbReference type="PROSITE" id="PS51184"/>
    </source>
</evidence>
<reference evidence="2" key="1">
    <citation type="journal article" date="2014" name="Int. J. Syst. Evol. Microbiol.">
        <title>Complete genome sequence of Corynebacterium casei LMG S-19264T (=DSM 44701T), isolated from a smear-ripened cheese.</title>
        <authorList>
            <consortium name="US DOE Joint Genome Institute (JGI-PGF)"/>
            <person name="Walter F."/>
            <person name="Albersmeier A."/>
            <person name="Kalinowski J."/>
            <person name="Ruckert C."/>
        </authorList>
    </citation>
    <scope>NUCLEOTIDE SEQUENCE</scope>
    <source>
        <strain evidence="2">KCTC 32337</strain>
    </source>
</reference>
<dbReference type="EMBL" id="BMZC01000001">
    <property type="protein sequence ID" value="GGZ49537.1"/>
    <property type="molecule type" value="Genomic_DNA"/>
</dbReference>
<organism evidence="2 3">
    <name type="scientific">Paraglaciecola chathamensis</name>
    <dbReference type="NCBI Taxonomy" id="368405"/>
    <lineage>
        <taxon>Bacteria</taxon>
        <taxon>Pseudomonadati</taxon>
        <taxon>Pseudomonadota</taxon>
        <taxon>Gammaproteobacteria</taxon>
        <taxon>Alteromonadales</taxon>
        <taxon>Alteromonadaceae</taxon>
        <taxon>Paraglaciecola</taxon>
    </lineage>
</organism>
<gene>
    <name evidence="2" type="ORF">GCM10011274_04480</name>
</gene>
<accession>A0A8H9I801</accession>
<proteinExistence type="predicted"/>
<feature type="domain" description="JmjC" evidence="1">
    <location>
        <begin position="114"/>
        <end position="272"/>
    </location>
</feature>